<keyword evidence="4 6" id="KW-1133">Transmembrane helix</keyword>
<comment type="subcellular location">
    <subcellularLocation>
        <location evidence="1 6">Membrane</location>
        <topology evidence="1 6">Multi-pass membrane protein</topology>
    </subcellularLocation>
</comment>
<feature type="transmembrane region" description="Helical" evidence="6">
    <location>
        <begin position="20"/>
        <end position="39"/>
    </location>
</feature>
<feature type="transmembrane region" description="Helical" evidence="6">
    <location>
        <begin position="217"/>
        <end position="242"/>
    </location>
</feature>
<accession>A0ABM1E7P0</accession>
<comment type="similarity">
    <text evidence="2 6">Belongs to the tetraspanin (TM4SF) family.</text>
</comment>
<dbReference type="Pfam" id="PF00335">
    <property type="entry name" value="Tetraspanin"/>
    <property type="match status" value="1"/>
</dbReference>
<dbReference type="InterPro" id="IPR000301">
    <property type="entry name" value="Tetraspanin_animals"/>
</dbReference>
<gene>
    <name evidence="8" type="primary">LOC106809592</name>
</gene>
<evidence type="ECO:0000313" key="8">
    <source>
        <dbReference type="RefSeq" id="XP_014668211.1"/>
    </source>
</evidence>
<dbReference type="PIRSF" id="PIRSF002419">
    <property type="entry name" value="Tetraspanin"/>
    <property type="match status" value="1"/>
</dbReference>
<dbReference type="InterPro" id="IPR018499">
    <property type="entry name" value="Tetraspanin/Peripherin"/>
</dbReference>
<name>A0ABM1E7P0_PRICU</name>
<protein>
    <recommendedName>
        <fullName evidence="6">Tetraspanin</fullName>
    </recommendedName>
</protein>
<evidence type="ECO:0000256" key="6">
    <source>
        <dbReference type="RuleBase" id="RU361218"/>
    </source>
</evidence>
<dbReference type="RefSeq" id="XP_014668211.1">
    <property type="nucleotide sequence ID" value="XM_014812725.1"/>
</dbReference>
<sequence>MGKRLQTVAALGCMKTLLMIFNFLFFVIGLAILVLGVYSKVQLYVYMELMANYYTHTPYIMIAIGAFIVLLGVGGCFCTIKGNSYLLYAYSVILFIIFIAELSAGISAYIFKGKIYTAFEDGLNIASNNYGQDPAASTDEAMDHMQKTLHCCGIKKYSDWLNTTYGSPGQVPESCCIDQANTTCIRTGFVGTSADITTTIYVKGCHKEVVSFVDENIGIIAGAATGFAFLQLLGCVLALAVAKVIANKVRYESMEE</sequence>
<keyword evidence="3 6" id="KW-0812">Transmembrane</keyword>
<proteinExistence type="inferred from homology"/>
<evidence type="ECO:0000256" key="5">
    <source>
        <dbReference type="ARBA" id="ARBA00023136"/>
    </source>
</evidence>
<dbReference type="InterPro" id="IPR008952">
    <property type="entry name" value="Tetraspanin_EC2_sf"/>
</dbReference>
<reference evidence="8" key="1">
    <citation type="submission" date="2025-08" db="UniProtKB">
        <authorList>
            <consortium name="RefSeq"/>
        </authorList>
    </citation>
    <scope>IDENTIFICATION</scope>
</reference>
<evidence type="ECO:0000256" key="3">
    <source>
        <dbReference type="ARBA" id="ARBA00022692"/>
    </source>
</evidence>
<dbReference type="PANTHER" id="PTHR19282">
    <property type="entry name" value="TETRASPANIN"/>
    <property type="match status" value="1"/>
</dbReference>
<dbReference type="Gene3D" id="1.10.1450.10">
    <property type="entry name" value="Tetraspanin"/>
    <property type="match status" value="1"/>
</dbReference>
<organism evidence="7 8">
    <name type="scientific">Priapulus caudatus</name>
    <name type="common">Priapulid worm</name>
    <dbReference type="NCBI Taxonomy" id="37621"/>
    <lineage>
        <taxon>Eukaryota</taxon>
        <taxon>Metazoa</taxon>
        <taxon>Ecdysozoa</taxon>
        <taxon>Scalidophora</taxon>
        <taxon>Priapulida</taxon>
        <taxon>Priapulimorpha</taxon>
        <taxon>Priapulimorphida</taxon>
        <taxon>Priapulidae</taxon>
        <taxon>Priapulus</taxon>
    </lineage>
</organism>
<dbReference type="Proteomes" id="UP000695022">
    <property type="component" value="Unplaced"/>
</dbReference>
<dbReference type="SUPFAM" id="SSF48652">
    <property type="entry name" value="Tetraspanin"/>
    <property type="match status" value="1"/>
</dbReference>
<dbReference type="PRINTS" id="PR00259">
    <property type="entry name" value="TMFOUR"/>
</dbReference>
<dbReference type="GeneID" id="106809592"/>
<keyword evidence="7" id="KW-1185">Reference proteome</keyword>
<evidence type="ECO:0000313" key="7">
    <source>
        <dbReference type="Proteomes" id="UP000695022"/>
    </source>
</evidence>
<evidence type="ECO:0000256" key="2">
    <source>
        <dbReference type="ARBA" id="ARBA00006840"/>
    </source>
</evidence>
<keyword evidence="5 6" id="KW-0472">Membrane</keyword>
<feature type="transmembrane region" description="Helical" evidence="6">
    <location>
        <begin position="59"/>
        <end position="80"/>
    </location>
</feature>
<feature type="transmembrane region" description="Helical" evidence="6">
    <location>
        <begin position="87"/>
        <end position="111"/>
    </location>
</feature>
<evidence type="ECO:0000256" key="4">
    <source>
        <dbReference type="ARBA" id="ARBA00022989"/>
    </source>
</evidence>
<evidence type="ECO:0000256" key="1">
    <source>
        <dbReference type="ARBA" id="ARBA00004141"/>
    </source>
</evidence>
<dbReference type="PANTHER" id="PTHR19282:SF252">
    <property type="entry name" value="TETRASPANIN"/>
    <property type="match status" value="1"/>
</dbReference>